<name>A0A9P5Z3X1_9AGAR</name>
<accession>A0A9P5Z3X1</accession>
<evidence type="ECO:0000256" key="1">
    <source>
        <dbReference type="SAM" id="Phobius"/>
    </source>
</evidence>
<keyword evidence="1" id="KW-0812">Transmembrane</keyword>
<dbReference type="AlphaFoldDB" id="A0A9P5Z3X1"/>
<gene>
    <name evidence="2" type="ORF">BDN70DRAFT_602033</name>
</gene>
<evidence type="ECO:0000313" key="3">
    <source>
        <dbReference type="Proteomes" id="UP000807469"/>
    </source>
</evidence>
<feature type="transmembrane region" description="Helical" evidence="1">
    <location>
        <begin position="39"/>
        <end position="58"/>
    </location>
</feature>
<proteinExistence type="predicted"/>
<sequence>MAWNGVGRTTTVAGCRAGDNTKCHLWRGHLSTRDCFPCIRFLLSLLSSFVLFLGWSSFPRLSFFSRGECYWPTTPSTFFLLEVHLARHFL</sequence>
<dbReference type="Proteomes" id="UP000807469">
    <property type="component" value="Unassembled WGS sequence"/>
</dbReference>
<evidence type="ECO:0000313" key="2">
    <source>
        <dbReference type="EMBL" id="KAF9480664.1"/>
    </source>
</evidence>
<comment type="caution">
    <text evidence="2">The sequence shown here is derived from an EMBL/GenBank/DDBJ whole genome shotgun (WGS) entry which is preliminary data.</text>
</comment>
<organism evidence="2 3">
    <name type="scientific">Pholiota conissans</name>
    <dbReference type="NCBI Taxonomy" id="109636"/>
    <lineage>
        <taxon>Eukaryota</taxon>
        <taxon>Fungi</taxon>
        <taxon>Dikarya</taxon>
        <taxon>Basidiomycota</taxon>
        <taxon>Agaricomycotina</taxon>
        <taxon>Agaricomycetes</taxon>
        <taxon>Agaricomycetidae</taxon>
        <taxon>Agaricales</taxon>
        <taxon>Agaricineae</taxon>
        <taxon>Strophariaceae</taxon>
        <taxon>Pholiota</taxon>
    </lineage>
</organism>
<reference evidence="2" key="1">
    <citation type="submission" date="2020-11" db="EMBL/GenBank/DDBJ databases">
        <authorList>
            <consortium name="DOE Joint Genome Institute"/>
            <person name="Ahrendt S."/>
            <person name="Riley R."/>
            <person name="Andreopoulos W."/>
            <person name="Labutti K."/>
            <person name="Pangilinan J."/>
            <person name="Ruiz-Duenas F.J."/>
            <person name="Barrasa J.M."/>
            <person name="Sanchez-Garcia M."/>
            <person name="Camarero S."/>
            <person name="Miyauchi S."/>
            <person name="Serrano A."/>
            <person name="Linde D."/>
            <person name="Babiker R."/>
            <person name="Drula E."/>
            <person name="Ayuso-Fernandez I."/>
            <person name="Pacheco R."/>
            <person name="Padilla G."/>
            <person name="Ferreira P."/>
            <person name="Barriuso J."/>
            <person name="Kellner H."/>
            <person name="Castanera R."/>
            <person name="Alfaro M."/>
            <person name="Ramirez L."/>
            <person name="Pisabarro A.G."/>
            <person name="Kuo A."/>
            <person name="Tritt A."/>
            <person name="Lipzen A."/>
            <person name="He G."/>
            <person name="Yan M."/>
            <person name="Ng V."/>
            <person name="Cullen D."/>
            <person name="Martin F."/>
            <person name="Rosso M.-N."/>
            <person name="Henrissat B."/>
            <person name="Hibbett D."/>
            <person name="Martinez A.T."/>
            <person name="Grigoriev I.V."/>
        </authorList>
    </citation>
    <scope>NUCLEOTIDE SEQUENCE</scope>
    <source>
        <strain evidence="2">CIRM-BRFM 674</strain>
    </source>
</reference>
<protein>
    <submittedName>
        <fullName evidence="2">Uncharacterized protein</fullName>
    </submittedName>
</protein>
<keyword evidence="1" id="KW-1133">Transmembrane helix</keyword>
<keyword evidence="1" id="KW-0472">Membrane</keyword>
<keyword evidence="3" id="KW-1185">Reference proteome</keyword>
<dbReference type="EMBL" id="MU155191">
    <property type="protein sequence ID" value="KAF9480664.1"/>
    <property type="molecule type" value="Genomic_DNA"/>
</dbReference>